<keyword evidence="6 9" id="KW-0472">Membrane</keyword>
<keyword evidence="8" id="KW-0807">Transducer</keyword>
<feature type="transmembrane region" description="Helical" evidence="9">
    <location>
        <begin position="34"/>
        <end position="59"/>
    </location>
</feature>
<evidence type="ECO:0000256" key="4">
    <source>
        <dbReference type="ARBA" id="ARBA00022989"/>
    </source>
</evidence>
<dbReference type="PANTHER" id="PTHR11334">
    <property type="entry name" value="MAS-RELATED G-PROTEIN COUPLED RECEPTOR"/>
    <property type="match status" value="1"/>
</dbReference>
<reference evidence="11 12" key="1">
    <citation type="submission" date="2019-09" db="EMBL/GenBank/DDBJ databases">
        <title>Bird 10,000 Genomes (B10K) Project - Family phase.</title>
        <authorList>
            <person name="Zhang G."/>
        </authorList>
    </citation>
    <scope>NUCLEOTIDE SEQUENCE [LARGE SCALE GENOMIC DNA]</scope>
    <source>
        <strain evidence="11">B10K-DU-001-78</strain>
        <tissue evidence="11">Muscle</tissue>
    </source>
</reference>
<evidence type="ECO:0000259" key="10">
    <source>
        <dbReference type="PROSITE" id="PS50262"/>
    </source>
</evidence>
<evidence type="ECO:0000256" key="8">
    <source>
        <dbReference type="ARBA" id="ARBA00023224"/>
    </source>
</evidence>
<dbReference type="PRINTS" id="PR02108">
    <property type="entry name" value="MRGPCRFAMILY"/>
</dbReference>
<comment type="subcellular location">
    <subcellularLocation>
        <location evidence="1">Cell membrane</location>
        <topology evidence="1">Multi-pass membrane protein</topology>
    </subcellularLocation>
</comment>
<dbReference type="OrthoDB" id="9896011at2759"/>
<evidence type="ECO:0000313" key="11">
    <source>
        <dbReference type="EMBL" id="NXN10306.1"/>
    </source>
</evidence>
<dbReference type="PANTHER" id="PTHR11334:SF29">
    <property type="entry name" value="MAS-RELATED G-PROTEIN COUPLED RECEPTOR MEMBER X2"/>
    <property type="match status" value="1"/>
</dbReference>
<feature type="domain" description="G-protein coupled receptors family 1 profile" evidence="10">
    <location>
        <begin position="51"/>
        <end position="140"/>
    </location>
</feature>
<evidence type="ECO:0000256" key="6">
    <source>
        <dbReference type="ARBA" id="ARBA00023136"/>
    </source>
</evidence>
<gene>
    <name evidence="11" type="primary">Mas1_1</name>
    <name evidence="11" type="ORF">INDMAC_R15284</name>
</gene>
<keyword evidence="2" id="KW-1003">Cell membrane</keyword>
<dbReference type="GO" id="GO:0005886">
    <property type="term" value="C:plasma membrane"/>
    <property type="evidence" value="ECO:0007669"/>
    <property type="project" value="UniProtKB-SubCell"/>
</dbReference>
<feature type="transmembrane region" description="Helical" evidence="9">
    <location>
        <begin position="101"/>
        <end position="128"/>
    </location>
</feature>
<evidence type="ECO:0000256" key="5">
    <source>
        <dbReference type="ARBA" id="ARBA00023040"/>
    </source>
</evidence>
<keyword evidence="4 9" id="KW-1133">Transmembrane helix</keyword>
<dbReference type="InterPro" id="IPR026234">
    <property type="entry name" value="MRGPCRFAMILY"/>
</dbReference>
<sequence>KTITTEDSLINMSSGRGDPQEFSYDPCERPSYDILILSGVCTCISLCGLVGNGVVLWFLGFRMKQNPFTVYVLNLAIADFSLLLVLLLNLSLHFISPEYCIPYYVFFLINSILFVLFLFCYFAGMYLLTAMSMEQCLAAL</sequence>
<feature type="transmembrane region" description="Helical" evidence="9">
    <location>
        <begin position="71"/>
        <end position="95"/>
    </location>
</feature>
<dbReference type="AlphaFoldDB" id="A0A7L1GAP2"/>
<comment type="caution">
    <text evidence="11">The sequence shown here is derived from an EMBL/GenBank/DDBJ whole genome shotgun (WGS) entry which is preliminary data.</text>
</comment>
<feature type="non-terminal residue" evidence="11">
    <location>
        <position position="140"/>
    </location>
</feature>
<evidence type="ECO:0000256" key="7">
    <source>
        <dbReference type="ARBA" id="ARBA00023170"/>
    </source>
</evidence>
<proteinExistence type="predicted"/>
<dbReference type="InterPro" id="IPR000276">
    <property type="entry name" value="GPCR_Rhodpsn"/>
</dbReference>
<protein>
    <submittedName>
        <fullName evidence="11">MAS protein</fullName>
    </submittedName>
</protein>
<evidence type="ECO:0000256" key="1">
    <source>
        <dbReference type="ARBA" id="ARBA00004651"/>
    </source>
</evidence>
<accession>A0A7L1GAP2</accession>
<keyword evidence="12" id="KW-1185">Reference proteome</keyword>
<evidence type="ECO:0000313" key="12">
    <source>
        <dbReference type="Proteomes" id="UP000557230"/>
    </source>
</evidence>
<dbReference type="EMBL" id="VXBD01004685">
    <property type="protein sequence ID" value="NXN10306.1"/>
    <property type="molecule type" value="Genomic_DNA"/>
</dbReference>
<dbReference type="PROSITE" id="PS50262">
    <property type="entry name" value="G_PROTEIN_RECEP_F1_2"/>
    <property type="match status" value="1"/>
</dbReference>
<dbReference type="Gene3D" id="1.20.1070.10">
    <property type="entry name" value="Rhodopsin 7-helix transmembrane proteins"/>
    <property type="match status" value="1"/>
</dbReference>
<evidence type="ECO:0000256" key="9">
    <source>
        <dbReference type="SAM" id="Phobius"/>
    </source>
</evidence>
<dbReference type="Proteomes" id="UP000557230">
    <property type="component" value="Unassembled WGS sequence"/>
</dbReference>
<dbReference type="GO" id="GO:0004930">
    <property type="term" value="F:G protein-coupled receptor activity"/>
    <property type="evidence" value="ECO:0007669"/>
    <property type="project" value="UniProtKB-KW"/>
</dbReference>
<keyword evidence="3 9" id="KW-0812">Transmembrane</keyword>
<evidence type="ECO:0000256" key="3">
    <source>
        <dbReference type="ARBA" id="ARBA00022692"/>
    </source>
</evidence>
<keyword evidence="5" id="KW-0297">G-protein coupled receptor</keyword>
<dbReference type="PRINTS" id="PR00237">
    <property type="entry name" value="GPCRRHODOPSN"/>
</dbReference>
<evidence type="ECO:0000256" key="2">
    <source>
        <dbReference type="ARBA" id="ARBA00022475"/>
    </source>
</evidence>
<dbReference type="SUPFAM" id="SSF81321">
    <property type="entry name" value="Family A G protein-coupled receptor-like"/>
    <property type="match status" value="1"/>
</dbReference>
<name>A0A7L1GAP2_9PICI</name>
<feature type="non-terminal residue" evidence="11">
    <location>
        <position position="1"/>
    </location>
</feature>
<dbReference type="InterPro" id="IPR017452">
    <property type="entry name" value="GPCR_Rhodpsn_7TM"/>
</dbReference>
<keyword evidence="7" id="KW-0675">Receptor</keyword>
<organism evidence="11 12">
    <name type="scientific">Indicator maculatus</name>
    <name type="common">spotted honeyguide</name>
    <dbReference type="NCBI Taxonomy" id="545262"/>
    <lineage>
        <taxon>Eukaryota</taxon>
        <taxon>Metazoa</taxon>
        <taxon>Chordata</taxon>
        <taxon>Craniata</taxon>
        <taxon>Vertebrata</taxon>
        <taxon>Euteleostomi</taxon>
        <taxon>Archelosauria</taxon>
        <taxon>Archosauria</taxon>
        <taxon>Dinosauria</taxon>
        <taxon>Saurischia</taxon>
        <taxon>Theropoda</taxon>
        <taxon>Coelurosauria</taxon>
        <taxon>Aves</taxon>
        <taxon>Neognathae</taxon>
        <taxon>Neoaves</taxon>
        <taxon>Telluraves</taxon>
        <taxon>Coraciimorphae</taxon>
        <taxon>Piciformes</taxon>
        <taxon>Indicatoridae</taxon>
        <taxon>Indicator</taxon>
    </lineage>
</organism>